<evidence type="ECO:0000256" key="1">
    <source>
        <dbReference type="SAM" id="MobiDB-lite"/>
    </source>
</evidence>
<evidence type="ECO:0008006" key="4">
    <source>
        <dbReference type="Google" id="ProtNLM"/>
    </source>
</evidence>
<feature type="region of interest" description="Disordered" evidence="1">
    <location>
        <begin position="259"/>
        <end position="286"/>
    </location>
</feature>
<evidence type="ECO:0000313" key="3">
    <source>
        <dbReference type="Proteomes" id="UP001163046"/>
    </source>
</evidence>
<accession>A0A9W9ZRK6</accession>
<dbReference type="EMBL" id="MU825877">
    <property type="protein sequence ID" value="KAJ7386200.1"/>
    <property type="molecule type" value="Genomic_DNA"/>
</dbReference>
<comment type="caution">
    <text evidence="2">The sequence shown here is derived from an EMBL/GenBank/DDBJ whole genome shotgun (WGS) entry which is preliminary data.</text>
</comment>
<keyword evidence="3" id="KW-1185">Reference proteome</keyword>
<sequence length="300" mass="34343">MQTFLALTEQRKLESPLVCKARSNIYSKELNIVWGINDKFEDGPWNKVPERFLPSRILDLIFLCLRNLPPYAMRSIGVLCWCPIEEVQKSLKKKAEDMERDFNNSIEQQRWRQHPLYKEKREALEAKCKKKGVEYNGAKHLLVKRLVSVGSRSSPPLLEEYSGDITTIPCTAEEITKLPLCSLKQVLHFHSIPTQGNKDQLVLRVLAVRTGTTHLLFGRELEALEEIIKASKLAIGEQIKQNAIVGKLVYREHTFQRDTMPSLKEKRPRKGASVANQDRKGDSTPVPVEISLRNVTTIFN</sequence>
<dbReference type="AlphaFoldDB" id="A0A9W9ZRK6"/>
<protein>
    <recommendedName>
        <fullName evidence="4">SAP domain-containing protein</fullName>
    </recommendedName>
</protein>
<proteinExistence type="predicted"/>
<evidence type="ECO:0000313" key="2">
    <source>
        <dbReference type="EMBL" id="KAJ7386200.1"/>
    </source>
</evidence>
<gene>
    <name evidence="2" type="ORF">OS493_010593</name>
</gene>
<name>A0A9W9ZRK6_9CNID</name>
<organism evidence="2 3">
    <name type="scientific">Desmophyllum pertusum</name>
    <dbReference type="NCBI Taxonomy" id="174260"/>
    <lineage>
        <taxon>Eukaryota</taxon>
        <taxon>Metazoa</taxon>
        <taxon>Cnidaria</taxon>
        <taxon>Anthozoa</taxon>
        <taxon>Hexacorallia</taxon>
        <taxon>Scleractinia</taxon>
        <taxon>Caryophylliina</taxon>
        <taxon>Caryophylliidae</taxon>
        <taxon>Desmophyllum</taxon>
    </lineage>
</organism>
<dbReference type="Proteomes" id="UP001163046">
    <property type="component" value="Unassembled WGS sequence"/>
</dbReference>
<reference evidence="2" key="1">
    <citation type="submission" date="2023-01" db="EMBL/GenBank/DDBJ databases">
        <title>Genome assembly of the deep-sea coral Lophelia pertusa.</title>
        <authorList>
            <person name="Herrera S."/>
            <person name="Cordes E."/>
        </authorList>
    </citation>
    <scope>NUCLEOTIDE SEQUENCE</scope>
    <source>
        <strain evidence="2">USNM1676648</strain>
        <tissue evidence="2">Polyp</tissue>
    </source>
</reference>